<dbReference type="Proteomes" id="UP000696573">
    <property type="component" value="Unassembled WGS sequence"/>
</dbReference>
<sequence>MADEVKSGGSRHDTDNEKTSGARSTSNIGAYPNEEQMARACFGTNEALPLIFLVALQSTRLFLALPIVGTIYA</sequence>
<organism evidence="2 3">
    <name type="scientific">Clonostachys rhizophaga</name>
    <dbReference type="NCBI Taxonomy" id="160324"/>
    <lineage>
        <taxon>Eukaryota</taxon>
        <taxon>Fungi</taxon>
        <taxon>Dikarya</taxon>
        <taxon>Ascomycota</taxon>
        <taxon>Pezizomycotina</taxon>
        <taxon>Sordariomycetes</taxon>
        <taxon>Hypocreomycetidae</taxon>
        <taxon>Hypocreales</taxon>
        <taxon>Bionectriaceae</taxon>
        <taxon>Clonostachys</taxon>
    </lineage>
</organism>
<reference evidence="2" key="1">
    <citation type="submission" date="2021-10" db="EMBL/GenBank/DDBJ databases">
        <authorList>
            <person name="Piombo E."/>
        </authorList>
    </citation>
    <scope>NUCLEOTIDE SEQUENCE</scope>
</reference>
<name>A0A9N9VNK5_9HYPO</name>
<feature type="compositionally biased region" description="Basic and acidic residues" evidence="1">
    <location>
        <begin position="1"/>
        <end position="20"/>
    </location>
</feature>
<dbReference type="EMBL" id="CABFNQ020000725">
    <property type="protein sequence ID" value="CAH0026881.1"/>
    <property type="molecule type" value="Genomic_DNA"/>
</dbReference>
<accession>A0A9N9VNK5</accession>
<keyword evidence="3" id="KW-1185">Reference proteome</keyword>
<comment type="caution">
    <text evidence="2">The sequence shown here is derived from an EMBL/GenBank/DDBJ whole genome shotgun (WGS) entry which is preliminary data.</text>
</comment>
<evidence type="ECO:0000313" key="3">
    <source>
        <dbReference type="Proteomes" id="UP000696573"/>
    </source>
</evidence>
<gene>
    <name evidence="2" type="ORF">CRHIZ90672A_00002983</name>
</gene>
<evidence type="ECO:0000256" key="1">
    <source>
        <dbReference type="SAM" id="MobiDB-lite"/>
    </source>
</evidence>
<protein>
    <submittedName>
        <fullName evidence="2">Uncharacterized protein</fullName>
    </submittedName>
</protein>
<proteinExistence type="predicted"/>
<evidence type="ECO:0000313" key="2">
    <source>
        <dbReference type="EMBL" id="CAH0026881.1"/>
    </source>
</evidence>
<feature type="region of interest" description="Disordered" evidence="1">
    <location>
        <begin position="1"/>
        <end position="31"/>
    </location>
</feature>
<dbReference type="AlphaFoldDB" id="A0A9N9VNK5"/>